<feature type="compositionally biased region" description="Basic residues" evidence="1">
    <location>
        <begin position="138"/>
        <end position="164"/>
    </location>
</feature>
<proteinExistence type="predicted"/>
<sequence length="164" mass="17934">MPKAVTSPALSGGGVRSSLRREQTLQGKKKPKNSGDFQTPGKNRRKQAVAPSPRAEPQFRLSSPAAPNCGSPSSAAASARGRAPVPSPALVGAEPSDSPDRYLPPARAPSAPQLQAKATLRPCTRGPGARRPWPAQRQWRRARRLMLQRKPRAREPRRRRRDWS</sequence>
<dbReference type="EMBL" id="OX459963">
    <property type="protein sequence ID" value="CAI9167596.1"/>
    <property type="molecule type" value="Genomic_DNA"/>
</dbReference>
<accession>A0ABN8Z606</accession>
<evidence type="ECO:0000313" key="2">
    <source>
        <dbReference type="EMBL" id="CAI9167596.1"/>
    </source>
</evidence>
<evidence type="ECO:0000256" key="1">
    <source>
        <dbReference type="SAM" id="MobiDB-lite"/>
    </source>
</evidence>
<organism evidence="2 3">
    <name type="scientific">Rangifer tarandus platyrhynchus</name>
    <name type="common">Svalbard reindeer</name>
    <dbReference type="NCBI Taxonomy" id="3082113"/>
    <lineage>
        <taxon>Eukaryota</taxon>
        <taxon>Metazoa</taxon>
        <taxon>Chordata</taxon>
        <taxon>Craniata</taxon>
        <taxon>Vertebrata</taxon>
        <taxon>Euteleostomi</taxon>
        <taxon>Mammalia</taxon>
        <taxon>Eutheria</taxon>
        <taxon>Laurasiatheria</taxon>
        <taxon>Artiodactyla</taxon>
        <taxon>Ruminantia</taxon>
        <taxon>Pecora</taxon>
        <taxon>Cervidae</taxon>
        <taxon>Odocoileinae</taxon>
        <taxon>Rangifer</taxon>
    </lineage>
</organism>
<gene>
    <name evidence="2" type="ORF">MRATA1EN1_LOCUS16558</name>
</gene>
<feature type="region of interest" description="Disordered" evidence="1">
    <location>
        <begin position="1"/>
        <end position="164"/>
    </location>
</feature>
<reference evidence="2" key="1">
    <citation type="submission" date="2023-04" db="EMBL/GenBank/DDBJ databases">
        <authorList>
            <consortium name="ELIXIR-Norway"/>
        </authorList>
    </citation>
    <scope>NUCLEOTIDE SEQUENCE [LARGE SCALE GENOMIC DNA]</scope>
</reference>
<keyword evidence="3" id="KW-1185">Reference proteome</keyword>
<dbReference type="Proteomes" id="UP001176941">
    <property type="component" value="Chromosome 27"/>
</dbReference>
<evidence type="ECO:0000313" key="3">
    <source>
        <dbReference type="Proteomes" id="UP001176941"/>
    </source>
</evidence>
<name>A0ABN8Z606_RANTA</name>
<feature type="compositionally biased region" description="Low complexity" evidence="1">
    <location>
        <begin position="62"/>
        <end position="84"/>
    </location>
</feature>
<protein>
    <submittedName>
        <fullName evidence="2">Uncharacterized protein</fullName>
    </submittedName>
</protein>